<name>A0A8J3IF37_9CHLR</name>
<reference evidence="1" key="1">
    <citation type="submission" date="2020-10" db="EMBL/GenBank/DDBJ databases">
        <title>Taxonomic study of unclassified bacteria belonging to the class Ktedonobacteria.</title>
        <authorList>
            <person name="Yabe S."/>
            <person name="Wang C.M."/>
            <person name="Zheng Y."/>
            <person name="Sakai Y."/>
            <person name="Cavaletti L."/>
            <person name="Monciardini P."/>
            <person name="Donadio S."/>
        </authorList>
    </citation>
    <scope>NUCLEOTIDE SEQUENCE</scope>
    <source>
        <strain evidence="1">ID150040</strain>
    </source>
</reference>
<keyword evidence="2" id="KW-1185">Reference proteome</keyword>
<sequence length="74" mass="7954">MKTSGASRSLFDCPEVPLTPTGPTVRLIVATHPSPSPNKPPIGVLQAETVYELFLTTVNPSAFTCTDVLDLYLH</sequence>
<accession>A0A8J3IF37</accession>
<evidence type="ECO:0000313" key="2">
    <source>
        <dbReference type="Proteomes" id="UP000597444"/>
    </source>
</evidence>
<dbReference type="AlphaFoldDB" id="A0A8J3IF37"/>
<dbReference type="Proteomes" id="UP000597444">
    <property type="component" value="Unassembled WGS sequence"/>
</dbReference>
<comment type="caution">
    <text evidence="1">The sequence shown here is derived from an EMBL/GenBank/DDBJ whole genome shotgun (WGS) entry which is preliminary data.</text>
</comment>
<protein>
    <submittedName>
        <fullName evidence="1">Uncharacterized protein</fullName>
    </submittedName>
</protein>
<dbReference type="EMBL" id="BNJK01000001">
    <property type="protein sequence ID" value="GHO90447.1"/>
    <property type="molecule type" value="Genomic_DNA"/>
</dbReference>
<gene>
    <name evidence="1" type="ORF">KSF_004950</name>
</gene>
<evidence type="ECO:0000313" key="1">
    <source>
        <dbReference type="EMBL" id="GHO90447.1"/>
    </source>
</evidence>
<proteinExistence type="predicted"/>
<organism evidence="1 2">
    <name type="scientific">Reticulibacter mediterranei</name>
    <dbReference type="NCBI Taxonomy" id="2778369"/>
    <lineage>
        <taxon>Bacteria</taxon>
        <taxon>Bacillati</taxon>
        <taxon>Chloroflexota</taxon>
        <taxon>Ktedonobacteria</taxon>
        <taxon>Ktedonobacterales</taxon>
        <taxon>Reticulibacteraceae</taxon>
        <taxon>Reticulibacter</taxon>
    </lineage>
</organism>